<dbReference type="EC" id="3.5.1.28" evidence="4"/>
<evidence type="ECO:0000259" key="3">
    <source>
        <dbReference type="PROSITE" id="PS51781"/>
    </source>
</evidence>
<dbReference type="RefSeq" id="WP_349230778.1">
    <property type="nucleotide sequence ID" value="NZ_JBBMFK010000002.1"/>
</dbReference>
<keyword evidence="1 4" id="KW-0378">Hydrolase</keyword>
<reference evidence="4 5" key="1">
    <citation type="submission" date="2024-03" db="EMBL/GenBank/DDBJ databases">
        <title>Human intestinal bacterial collection.</title>
        <authorList>
            <person name="Pauvert C."/>
            <person name="Hitch T.C.A."/>
            <person name="Clavel T."/>
        </authorList>
    </citation>
    <scope>NUCLEOTIDE SEQUENCE [LARGE SCALE GENOMIC DNA]</scope>
    <source>
        <strain evidence="4 5">CLA-AP-H29</strain>
    </source>
</reference>
<evidence type="ECO:0000313" key="4">
    <source>
        <dbReference type="EMBL" id="MEQ2442153.1"/>
    </source>
</evidence>
<dbReference type="SUPFAM" id="SSF53187">
    <property type="entry name" value="Zn-dependent exopeptidases"/>
    <property type="match status" value="1"/>
</dbReference>
<dbReference type="Pfam" id="PF08239">
    <property type="entry name" value="SH3_3"/>
    <property type="match status" value="1"/>
</dbReference>
<dbReference type="InterPro" id="IPR003646">
    <property type="entry name" value="SH3-like_bac-type"/>
</dbReference>
<name>A0ABV1E7X9_9FIRM</name>
<feature type="domain" description="SH3b" evidence="3">
    <location>
        <begin position="185"/>
        <end position="247"/>
    </location>
</feature>
<dbReference type="GO" id="GO:0008745">
    <property type="term" value="F:N-acetylmuramoyl-L-alanine amidase activity"/>
    <property type="evidence" value="ECO:0007669"/>
    <property type="project" value="UniProtKB-EC"/>
</dbReference>
<keyword evidence="5" id="KW-1185">Reference proteome</keyword>
<dbReference type="PROSITE" id="PS51781">
    <property type="entry name" value="SH3B"/>
    <property type="match status" value="1"/>
</dbReference>
<sequence>MPKIYLSPSTQENNLYVNGGTEEEWMNRLADAMEPYLVSSGIQFTRNTPDMTAASSITASNAGQYDLHLALHSNAAPDGQYGQIRGIIVFYYPTSPRGKRAAVIMADNLKTIYPLPNNVRAEGTTSIGEVRRVRAPAVFLELGYHDNPDDAAWVKNNLESIARNLVLSLTEYFGIPFLIPIPPRQGVVDVNWGYLNIRSRPDTSGQVIAKAYDGTRLTVVNQWQGWYLVRFDGVVGYASSDFITLLS</sequence>
<organism evidence="4 5">
    <name type="scientific">Pseudoflavonifractor intestinihominis</name>
    <dbReference type="NCBI Taxonomy" id="3133171"/>
    <lineage>
        <taxon>Bacteria</taxon>
        <taxon>Bacillati</taxon>
        <taxon>Bacillota</taxon>
        <taxon>Clostridia</taxon>
        <taxon>Eubacteriales</taxon>
        <taxon>Oscillospiraceae</taxon>
        <taxon>Pseudoflavonifractor</taxon>
    </lineage>
</organism>
<dbReference type="EMBL" id="JBBMFK010000002">
    <property type="protein sequence ID" value="MEQ2442153.1"/>
    <property type="molecule type" value="Genomic_DNA"/>
</dbReference>
<keyword evidence="2" id="KW-0961">Cell wall biogenesis/degradation</keyword>
<dbReference type="SMART" id="SM00287">
    <property type="entry name" value="SH3b"/>
    <property type="match status" value="1"/>
</dbReference>
<protein>
    <submittedName>
        <fullName evidence="4">N-acetylmuramoyl-L-alanine amidase</fullName>
        <ecNumber evidence="4">3.5.1.28</ecNumber>
    </submittedName>
</protein>
<dbReference type="Proteomes" id="UP001464378">
    <property type="component" value="Unassembled WGS sequence"/>
</dbReference>
<gene>
    <name evidence="4" type="ORF">WMO64_01555</name>
</gene>
<evidence type="ECO:0000256" key="1">
    <source>
        <dbReference type="ARBA" id="ARBA00022801"/>
    </source>
</evidence>
<comment type="caution">
    <text evidence="4">The sequence shown here is derived from an EMBL/GenBank/DDBJ whole genome shotgun (WGS) entry which is preliminary data.</text>
</comment>
<dbReference type="SMART" id="SM00646">
    <property type="entry name" value="Ami_3"/>
    <property type="match status" value="1"/>
</dbReference>
<dbReference type="CDD" id="cd02696">
    <property type="entry name" value="MurNAc-LAA"/>
    <property type="match status" value="1"/>
</dbReference>
<dbReference type="Gene3D" id="3.40.630.40">
    <property type="entry name" value="Zn-dependent exopeptidases"/>
    <property type="match status" value="1"/>
</dbReference>
<evidence type="ECO:0000256" key="2">
    <source>
        <dbReference type="ARBA" id="ARBA00023316"/>
    </source>
</evidence>
<dbReference type="Pfam" id="PF01520">
    <property type="entry name" value="Amidase_3"/>
    <property type="match status" value="1"/>
</dbReference>
<dbReference type="InterPro" id="IPR002508">
    <property type="entry name" value="MurNAc-LAA_cat"/>
</dbReference>
<dbReference type="Gene3D" id="2.30.30.40">
    <property type="entry name" value="SH3 Domains"/>
    <property type="match status" value="1"/>
</dbReference>
<evidence type="ECO:0000313" key="5">
    <source>
        <dbReference type="Proteomes" id="UP001464378"/>
    </source>
</evidence>
<proteinExistence type="predicted"/>
<accession>A0ABV1E7X9</accession>